<feature type="transmembrane region" description="Helical" evidence="1">
    <location>
        <begin position="141"/>
        <end position="158"/>
    </location>
</feature>
<organism evidence="3 4">
    <name type="scientific">Actinoallomurus acaciae</name>
    <dbReference type="NCBI Taxonomy" id="502577"/>
    <lineage>
        <taxon>Bacteria</taxon>
        <taxon>Bacillati</taxon>
        <taxon>Actinomycetota</taxon>
        <taxon>Actinomycetes</taxon>
        <taxon>Streptosporangiales</taxon>
        <taxon>Thermomonosporaceae</taxon>
        <taxon>Actinoallomurus</taxon>
    </lineage>
</organism>
<dbReference type="Gene3D" id="3.10.20.90">
    <property type="entry name" value="Phosphatidylinositol 3-kinase Catalytic Subunit, Chain A, domain 1"/>
    <property type="match status" value="1"/>
</dbReference>
<comment type="caution">
    <text evidence="3">The sequence shown here is derived from an EMBL/GenBank/DDBJ whole genome shotgun (WGS) entry which is preliminary data.</text>
</comment>
<keyword evidence="1" id="KW-0812">Transmembrane</keyword>
<protein>
    <submittedName>
        <fullName evidence="3">EsaB/YukD family protein</fullName>
    </submittedName>
</protein>
<keyword evidence="1" id="KW-0472">Membrane</keyword>
<feature type="transmembrane region" description="Helical" evidence="1">
    <location>
        <begin position="197"/>
        <end position="217"/>
    </location>
</feature>
<evidence type="ECO:0000313" key="3">
    <source>
        <dbReference type="EMBL" id="MFB9831711.1"/>
    </source>
</evidence>
<evidence type="ECO:0000313" key="4">
    <source>
        <dbReference type="Proteomes" id="UP001589627"/>
    </source>
</evidence>
<feature type="transmembrane region" description="Helical" evidence="1">
    <location>
        <begin position="302"/>
        <end position="322"/>
    </location>
</feature>
<dbReference type="InterPro" id="IPR044049">
    <property type="entry name" value="EccD_transm"/>
</dbReference>
<sequence length="448" mass="44992">MDDERCRITVVGRLRRVDLAVPAQAPIAEYVSVLSRMCGQDTDETFPAAWSLAPAGARPFPPDMSLLEAQVVDGATLYLRDVLEGEADAPVVTDIEEIVEELADRWSRWNSRHWAMTIVGVGVAGLLAALAVPILRGSDDPPAGLLAILAGFGLALLARLATRRDWPVPVPLRIAVALAACPAFALAGGALPVDGGGARAVAVAAGAVVGAITALVALPHEGTLIVTVLAAAALPLAIVLVAAGADLVQGASVVGVAALLTSSSASAVSGRLVMLVPAPSVPGTAPDPVAEIADSMGRSRGVLIVLAVVTSLVSAACLVVLAGADDPFAVALALCLSLALPAQAGQSVVPVAVMAGVTAGAAGLVALAIEAPARLPGVPGVVPLLVTCGLLAVLVVGGFALATRPLRRLNERPSWLATTGLMLSVLSVPLAVGAFGVFQHLIDVGGRL</sequence>
<evidence type="ECO:0000256" key="1">
    <source>
        <dbReference type="SAM" id="Phobius"/>
    </source>
</evidence>
<keyword evidence="1" id="KW-1133">Transmembrane helix</keyword>
<keyword evidence="4" id="KW-1185">Reference proteome</keyword>
<feature type="transmembrane region" description="Helical" evidence="1">
    <location>
        <begin position="415"/>
        <end position="438"/>
    </location>
</feature>
<accession>A0ABV5Y9L9</accession>
<dbReference type="Pfam" id="PF19053">
    <property type="entry name" value="EccD"/>
    <property type="match status" value="1"/>
</dbReference>
<dbReference type="EMBL" id="JBHLZP010000026">
    <property type="protein sequence ID" value="MFB9831711.1"/>
    <property type="molecule type" value="Genomic_DNA"/>
</dbReference>
<dbReference type="InterPro" id="IPR024962">
    <property type="entry name" value="YukD-like"/>
</dbReference>
<dbReference type="Pfam" id="PF08817">
    <property type="entry name" value="YukD"/>
    <property type="match status" value="1"/>
</dbReference>
<proteinExistence type="predicted"/>
<feature type="domain" description="EccD-like transmembrane" evidence="2">
    <location>
        <begin position="119"/>
        <end position="441"/>
    </location>
</feature>
<reference evidence="3 4" key="1">
    <citation type="submission" date="2024-09" db="EMBL/GenBank/DDBJ databases">
        <authorList>
            <person name="Sun Q."/>
            <person name="Mori K."/>
        </authorList>
    </citation>
    <scope>NUCLEOTIDE SEQUENCE [LARGE SCALE GENOMIC DNA]</scope>
    <source>
        <strain evidence="3 4">TBRC 0563</strain>
    </source>
</reference>
<feature type="transmembrane region" description="Helical" evidence="1">
    <location>
        <begin position="114"/>
        <end position="135"/>
    </location>
</feature>
<feature type="transmembrane region" description="Helical" evidence="1">
    <location>
        <begin position="251"/>
        <end position="273"/>
    </location>
</feature>
<dbReference type="RefSeq" id="WP_378196348.1">
    <property type="nucleotide sequence ID" value="NZ_JBHLZP010000026.1"/>
</dbReference>
<feature type="transmembrane region" description="Helical" evidence="1">
    <location>
        <begin position="351"/>
        <end position="369"/>
    </location>
</feature>
<feature type="transmembrane region" description="Helical" evidence="1">
    <location>
        <begin position="224"/>
        <end position="245"/>
    </location>
</feature>
<feature type="transmembrane region" description="Helical" evidence="1">
    <location>
        <begin position="170"/>
        <end position="191"/>
    </location>
</feature>
<gene>
    <name evidence="3" type="ORF">ACFFNX_05870</name>
</gene>
<evidence type="ECO:0000259" key="2">
    <source>
        <dbReference type="Pfam" id="PF19053"/>
    </source>
</evidence>
<dbReference type="Proteomes" id="UP001589627">
    <property type="component" value="Unassembled WGS sequence"/>
</dbReference>
<feature type="transmembrane region" description="Helical" evidence="1">
    <location>
        <begin position="381"/>
        <end position="403"/>
    </location>
</feature>
<name>A0ABV5Y9L9_9ACTN</name>